<dbReference type="Pfam" id="PF23957">
    <property type="entry name" value="DUF7286"/>
    <property type="match status" value="2"/>
</dbReference>
<dbReference type="OrthoDB" id="124691at2157"/>
<reference evidence="3 4" key="1">
    <citation type="submission" date="2014-01" db="EMBL/GenBank/DDBJ databases">
        <authorList>
            <consortium name="DOE Joint Genome Institute"/>
            <person name="Anderson I."/>
            <person name="Huntemann M."/>
            <person name="Han J."/>
            <person name="Chen A."/>
            <person name="Kyrpides N."/>
            <person name="Mavromatis K."/>
            <person name="Markowitz V."/>
            <person name="Palaniappan K."/>
            <person name="Ivanova N."/>
            <person name="Schaumberg A."/>
            <person name="Pati A."/>
            <person name="Liolios K."/>
            <person name="Nordberg H.P."/>
            <person name="Cantor M.N."/>
            <person name="Hua S.X."/>
            <person name="Woyke T."/>
        </authorList>
    </citation>
    <scope>NUCLEOTIDE SEQUENCE [LARGE SCALE GENOMIC DNA]</scope>
    <source>
        <strain evidence="3 4">XH-48</strain>
    </source>
</reference>
<dbReference type="EMBL" id="CP007055">
    <property type="protein sequence ID" value="AHG00755.1"/>
    <property type="molecule type" value="Genomic_DNA"/>
</dbReference>
<name>W0JU25_9EURY</name>
<dbReference type="GeneID" id="25144047"/>
<evidence type="ECO:0000313" key="4">
    <source>
        <dbReference type="Proteomes" id="UP000019024"/>
    </source>
</evidence>
<dbReference type="KEGG" id="hlr:HALLA_05990"/>
<feature type="transmembrane region" description="Helical" evidence="2">
    <location>
        <begin position="21"/>
        <end position="41"/>
    </location>
</feature>
<protein>
    <submittedName>
        <fullName evidence="3">Uncharacterized protein</fullName>
    </submittedName>
</protein>
<keyword evidence="2" id="KW-1133">Transmembrane helix</keyword>
<organism evidence="3 4">
    <name type="scientific">Halostagnicola larsenii XH-48</name>
    <dbReference type="NCBI Taxonomy" id="797299"/>
    <lineage>
        <taxon>Archaea</taxon>
        <taxon>Methanobacteriati</taxon>
        <taxon>Methanobacteriota</taxon>
        <taxon>Stenosarchaea group</taxon>
        <taxon>Halobacteria</taxon>
        <taxon>Halobacteriales</taxon>
        <taxon>Natrialbaceae</taxon>
        <taxon>Halostagnicola</taxon>
    </lineage>
</organism>
<accession>W0JU25</accession>
<evidence type="ECO:0000256" key="1">
    <source>
        <dbReference type="SAM" id="MobiDB-lite"/>
    </source>
</evidence>
<dbReference type="Proteomes" id="UP000019024">
    <property type="component" value="Chromosome"/>
</dbReference>
<keyword evidence="4" id="KW-1185">Reference proteome</keyword>
<keyword evidence="2" id="KW-0812">Transmembrane</keyword>
<dbReference type="AlphaFoldDB" id="W0JU25"/>
<evidence type="ECO:0000256" key="2">
    <source>
        <dbReference type="SAM" id="Phobius"/>
    </source>
</evidence>
<dbReference type="STRING" id="797299.HALLA_05990"/>
<evidence type="ECO:0000313" key="3">
    <source>
        <dbReference type="EMBL" id="AHG00755.1"/>
    </source>
</evidence>
<sequence length="1032" mass="113507">MTGDRDDRPIVSIDLDERGRIPFSLIAVLLLLSSVLIVTTLETRSEPTIERDTDRAMDRTLAATQGELRTAVLDASYRAGTAPVISDTESEVEAIANADDQEERFRNYVKLLVYLEATETLSNAGGTVGSQTQTTVSIPSVTASGNGASIDPDEAIDRVALDIGHFDDDVEMGTLAATIDDVEFRVTRDGVEELEETRSITVSVGTPVFELHDRMVEYESQLNAGFFDESIDSSVDGLGQHLGARLYPFAYFKAGWDRTQLTRTPDQHDFEEVIDVKHTEVLANDAIFDVQNDVFGTQDPYADRTMRPGYVCMATQIGDDLASSGSSNGSDSIIDRDAVDIDTDTDEVENETSIDSVEDQLCDGGEVQEWLFGDNATGELPEMPELSELLVDGLGETNVMDGRQEVPLEDVAQAAHMEYSTEEAQDIVGWMEDQTTDEMAAGNIAAETDIDDADLPDGDDEYDRSVRDIVEELYQIDLERDADSIYVSGGLPPTDSPDDRENYTKADDTTVVDTVSEISVGHETFEDGNASDRTLHEVSVAADLQLERTQTWESDDPENVTPATKTISADRTVSLTADIDIDGEYEFYRQGEYYDREEFPVEDRPLERDYESGYTDDDVWRDNFEEGFELGITELTTAESSDDVRNDFAAEIESLEGETISSTETLEDTIEDGLVAGDSTHTVEFDDLKPDSGDDLLEEVRTDLAETHSEFLETIDEAPFEVERTELMETPTPPERAIDHIQAEHEDDFVYNDLEGETYETPAAEATAQVRKAYFDRIYYWLELVAEPYEAQLDETGDYVDDAGGSGVDALDDVLAFTQNAMNADVDYDPDDLEGSPVLEDAQFEVAGSPTYLTAENISQDRDPAIRPAGDTITDVDGETEHASLAIHTDNRVGWPGVPLIPYPPTFYLGQLNSWNVDVRGEYARFEVSATVGDASSTGRLSFVRENQPIELTLEDGSNVTVGSNEPIDFDSSTEVIVMMPGGVMASGGVPSVADIGGTINDGIEHCSQTWNFVGPDYNSDSVNELECHPEN</sequence>
<keyword evidence="2" id="KW-0472">Membrane</keyword>
<gene>
    <name evidence="3" type="ORF">HALLA_05990</name>
</gene>
<dbReference type="InterPro" id="IPR055710">
    <property type="entry name" value="DUF7286"/>
</dbReference>
<dbReference type="RefSeq" id="WP_049951677.1">
    <property type="nucleotide sequence ID" value="NZ_CP007055.1"/>
</dbReference>
<dbReference type="HOGENOM" id="CLU_296589_0_0_2"/>
<dbReference type="eggNOG" id="arCOG02945">
    <property type="taxonomic scope" value="Archaea"/>
</dbReference>
<proteinExistence type="predicted"/>
<feature type="region of interest" description="Disordered" evidence="1">
    <location>
        <begin position="485"/>
        <end position="504"/>
    </location>
</feature>